<evidence type="ECO:0000313" key="1">
    <source>
        <dbReference type="EMBL" id="AAF15562.1"/>
    </source>
</evidence>
<accession>Q9RFQ0</accession>
<protein>
    <submittedName>
        <fullName evidence="1">ORFC1</fullName>
    </submittedName>
</protein>
<dbReference type="AlphaFoldDB" id="Q9RFQ0"/>
<reference evidence="1" key="2">
    <citation type="journal article" date="1999" name="J. Bacteriol.">
        <title>IS1630 of Mycoplasma fermentans, a novel IS30-type insertion element that targets and duplicates inverted repeats of variable length and sequence during insertion.</title>
        <authorList>
            <person name="Calcutt M.J."/>
            <person name="Lavrrar J.L."/>
            <person name="Wise K.S."/>
        </authorList>
    </citation>
    <scope>NUCLEOTIDE SEQUENCE</scope>
    <source>
        <strain evidence="1">PG18</strain>
    </source>
</reference>
<organism evidence="1">
    <name type="scientific">Mycoplasmopsis fermentans</name>
    <name type="common">Mycoplasma fermentans</name>
    <dbReference type="NCBI Taxonomy" id="2115"/>
    <lineage>
        <taxon>Bacteria</taxon>
        <taxon>Bacillati</taxon>
        <taxon>Mycoplasmatota</taxon>
        <taxon>Mycoplasmoidales</taxon>
        <taxon>Metamycoplasmataceae</taxon>
        <taxon>Mycoplasmopsis</taxon>
    </lineage>
</organism>
<reference evidence="1" key="1">
    <citation type="journal article" date="1999" name="Infect. Immun.">
        <title>Differential posttranslational processing confers intraspecies variation of a major surface lipoprotein and a macrophage-activating lipopeptide of Mycoplasma fermentans.</title>
        <authorList>
            <person name="Calcutt M.J."/>
            <person name="Kim M.F."/>
            <person name="Karpas A.B."/>
            <person name="Muhlradt P.F."/>
            <person name="Wise K.S."/>
        </authorList>
    </citation>
    <scope>NUCLEOTIDE SEQUENCE</scope>
    <source>
        <strain evidence="1">PG18</strain>
    </source>
</reference>
<sequence>MTSLIETQKVKTMTKELNNTLKTQTWENYSQIINGAPGLRFVKKTDGKYGEFQKTTYWQGYSMVPGNSEYGGWLDSFGYSETYKNIYDELKKILANPKYQAERTIADIYNEN</sequence>
<name>Q9RFQ0_MYCFE</name>
<dbReference type="EMBL" id="AF179374">
    <property type="protein sequence ID" value="AAF15562.1"/>
    <property type="molecule type" value="Genomic_DNA"/>
</dbReference>
<proteinExistence type="predicted"/>